<dbReference type="OrthoDB" id="10250441at2759"/>
<dbReference type="AlphaFoldDB" id="A0A1A0HAX0"/>
<reference evidence="2 3" key="1">
    <citation type="submission" date="2016-05" db="EMBL/GenBank/DDBJ databases">
        <title>Comparative genomics of biotechnologically important yeasts.</title>
        <authorList>
            <consortium name="DOE Joint Genome Institute"/>
            <person name="Riley R."/>
            <person name="Haridas S."/>
            <person name="Wolfe K.H."/>
            <person name="Lopes M.R."/>
            <person name="Hittinger C.T."/>
            <person name="Goker M."/>
            <person name="Salamov A."/>
            <person name="Wisecaver J."/>
            <person name="Long T.M."/>
            <person name="Aerts A.L."/>
            <person name="Barry K."/>
            <person name="Choi C."/>
            <person name="Clum A."/>
            <person name="Coughlan A.Y."/>
            <person name="Deshpande S."/>
            <person name="Douglass A.P."/>
            <person name="Hanson S.J."/>
            <person name="Klenk H.-P."/>
            <person name="LaButti K."/>
            <person name="Lapidus A."/>
            <person name="Lindquist E."/>
            <person name="Lipzen A."/>
            <person name="Meier-kolthoff J.P."/>
            <person name="Ohm R.A."/>
            <person name="Otillar R.P."/>
            <person name="Pangilinan J."/>
            <person name="Peng Y."/>
            <person name="Rokas A."/>
            <person name="Rosa C.A."/>
            <person name="Scheuner C."/>
            <person name="Sibirny A.A."/>
            <person name="Slot J.C."/>
            <person name="Stielow J.B."/>
            <person name="Sun H."/>
            <person name="Kurtzman C.P."/>
            <person name="Blackwell M."/>
            <person name="Grigoriev I.V."/>
            <person name="Jeffries T.W."/>
        </authorList>
    </citation>
    <scope>NUCLEOTIDE SEQUENCE [LARGE SCALE GENOMIC DNA]</scope>
    <source>
        <strain evidence="2 3">NRRL YB-4993</strain>
    </source>
</reference>
<dbReference type="GO" id="GO:0006629">
    <property type="term" value="P:lipid metabolic process"/>
    <property type="evidence" value="ECO:0007669"/>
    <property type="project" value="InterPro"/>
</dbReference>
<organism evidence="2 3">
    <name type="scientific">Metschnikowia bicuspidata var. bicuspidata NRRL YB-4993</name>
    <dbReference type="NCBI Taxonomy" id="869754"/>
    <lineage>
        <taxon>Eukaryota</taxon>
        <taxon>Fungi</taxon>
        <taxon>Dikarya</taxon>
        <taxon>Ascomycota</taxon>
        <taxon>Saccharomycotina</taxon>
        <taxon>Pichiomycetes</taxon>
        <taxon>Metschnikowiaceae</taxon>
        <taxon>Metschnikowia</taxon>
    </lineage>
</organism>
<proteinExistence type="predicted"/>
<dbReference type="GO" id="GO:0008374">
    <property type="term" value="F:O-acyltransferase activity"/>
    <property type="evidence" value="ECO:0007669"/>
    <property type="project" value="InterPro"/>
</dbReference>
<keyword evidence="3" id="KW-1185">Reference proteome</keyword>
<feature type="compositionally biased region" description="Pro residues" evidence="1">
    <location>
        <begin position="1"/>
        <end position="10"/>
    </location>
</feature>
<protein>
    <recommendedName>
        <fullName evidence="4">Alpha/beta-hydrolase</fullName>
    </recommendedName>
</protein>
<dbReference type="InterPro" id="IPR003386">
    <property type="entry name" value="LACT/PDAT_acylTrfase"/>
</dbReference>
<dbReference type="RefSeq" id="XP_018711537.1">
    <property type="nucleotide sequence ID" value="XM_018858825.1"/>
</dbReference>
<sequence>MSKSPTPPPEVLHREPGDSPRCAPETRPAEDDFAAYSGAANNANIERHYTKEDAESLVGGQEVSVGDGTTENGHSSAAHGHEFFGQKVFLFSLPFGGLSSIRLGLKLPFVHRDEDPEIEDLRLRLERQQSVTTVDEARFFSSQKGTDDVRFRAMKQLIKENISDFLPEFIVKNKKPYEAVYSEISGPIVVLGGYRGLILRETATGKRAWVPLKAGLNLRKIRLLLGPLPEDELRATDLIYPDGILKNIGPFDICKRFLKKLDNGKTTITEFGYDWRLSLDITSPQLVDCLDKIYKDTGSKPIVIAHSMGGLVAHGAMQQRPDLFRGLVYVGVPSECFNILGPLRYGDLVMFSDRILTFETNFMMRSSFAFLPMSGRVFSNADTGELYDLDYFDPETWVEYNLNPLVSSARRAHELGTKEASPGLTLIETVVAEHHPVEEMLALSSPIGSIGSRIKQIQTGINRKGKITLLTNLQMQKRHKTGRLNPASPVDELMEDKFSFSFSEAYNYLSDTLARAKKFLMGLEYDGRLAQKYPPLAVVYGDKVPSVRGSYVKSRQDIKDGNYYHFYYGHGDGVVHQKWLMPENKGFEMHDPETGKGHIVGKFSSSAGHVNLMSDFEAMAGALSAIMVAEKNWHK</sequence>
<evidence type="ECO:0000313" key="3">
    <source>
        <dbReference type="Proteomes" id="UP000092555"/>
    </source>
</evidence>
<name>A0A1A0HAX0_9ASCO</name>
<dbReference type="EMBL" id="LXTC01000003">
    <property type="protein sequence ID" value="OBA21027.1"/>
    <property type="molecule type" value="Genomic_DNA"/>
</dbReference>
<dbReference type="SUPFAM" id="SSF53474">
    <property type="entry name" value="alpha/beta-Hydrolases"/>
    <property type="match status" value="1"/>
</dbReference>
<gene>
    <name evidence="2" type="ORF">METBIDRAFT_78122</name>
</gene>
<evidence type="ECO:0008006" key="4">
    <source>
        <dbReference type="Google" id="ProtNLM"/>
    </source>
</evidence>
<dbReference type="GeneID" id="30031801"/>
<comment type="caution">
    <text evidence="2">The sequence shown here is derived from an EMBL/GenBank/DDBJ whole genome shotgun (WGS) entry which is preliminary data.</text>
</comment>
<dbReference type="Gene3D" id="3.40.50.1820">
    <property type="entry name" value="alpha/beta hydrolase"/>
    <property type="match status" value="1"/>
</dbReference>
<dbReference type="InterPro" id="IPR029058">
    <property type="entry name" value="AB_hydrolase_fold"/>
</dbReference>
<dbReference type="Pfam" id="PF02450">
    <property type="entry name" value="LCAT"/>
    <property type="match status" value="1"/>
</dbReference>
<feature type="region of interest" description="Disordered" evidence="1">
    <location>
        <begin position="1"/>
        <end position="30"/>
    </location>
</feature>
<accession>A0A1A0HAX0</accession>
<evidence type="ECO:0000313" key="2">
    <source>
        <dbReference type="EMBL" id="OBA21027.1"/>
    </source>
</evidence>
<dbReference type="PANTHER" id="PTHR11440">
    <property type="entry name" value="LECITHIN-CHOLESTEROL ACYLTRANSFERASE-RELATED"/>
    <property type="match status" value="1"/>
</dbReference>
<dbReference type="Proteomes" id="UP000092555">
    <property type="component" value="Unassembled WGS sequence"/>
</dbReference>
<evidence type="ECO:0000256" key="1">
    <source>
        <dbReference type="SAM" id="MobiDB-lite"/>
    </source>
</evidence>